<gene>
    <name evidence="4" type="ORF">PQR62_21410</name>
</gene>
<proteinExistence type="predicted"/>
<dbReference type="PANTHER" id="PTHR47893:SF1">
    <property type="entry name" value="REGULATORY PROTEIN PCHR"/>
    <property type="match status" value="1"/>
</dbReference>
<dbReference type="Gene3D" id="1.10.10.60">
    <property type="entry name" value="Homeodomain-like"/>
    <property type="match status" value="1"/>
</dbReference>
<reference evidence="4 5" key="1">
    <citation type="journal article" date="2024" name="Chem. Sci.">
        <title>Discovery of megapolipeptins by genome mining of a Burkholderiales bacteria collection.</title>
        <authorList>
            <person name="Paulo B.S."/>
            <person name="Recchia M.J.J."/>
            <person name="Lee S."/>
            <person name="Fergusson C.H."/>
            <person name="Romanowski S.B."/>
            <person name="Hernandez A."/>
            <person name="Krull N."/>
            <person name="Liu D.Y."/>
            <person name="Cavanagh H."/>
            <person name="Bos A."/>
            <person name="Gray C.A."/>
            <person name="Murphy B.T."/>
            <person name="Linington R.G."/>
            <person name="Eustaquio A.S."/>
        </authorList>
    </citation>
    <scope>NUCLEOTIDE SEQUENCE [LARGE SCALE GENOMIC DNA]</scope>
    <source>
        <strain evidence="4 5">RL21-008-BIB-A</strain>
    </source>
</reference>
<dbReference type="SMART" id="SM00342">
    <property type="entry name" value="HTH_ARAC"/>
    <property type="match status" value="1"/>
</dbReference>
<dbReference type="InterPro" id="IPR053142">
    <property type="entry name" value="PchR_regulatory_protein"/>
</dbReference>
<dbReference type="PROSITE" id="PS01124">
    <property type="entry name" value="HTH_ARAC_FAMILY_2"/>
    <property type="match status" value="1"/>
</dbReference>
<evidence type="ECO:0000256" key="1">
    <source>
        <dbReference type="ARBA" id="ARBA00023015"/>
    </source>
</evidence>
<sequence>MNTHPAEALTVPPALGWERLQLATGHGACHAHRRVLEPGLTLVHSDYQPRQALAENSVNPEEPRVLVITLGLQGNSAYQSRDGSQLAFRGGHTTVSSFRHSIGQRRYAAGERVAQLRLLIEESLLARYVGAERCAALLPESGVRSLAFGRTAAASNVHAAALLPQIRPRRLPGLAKLPARAGDIPASTLDLHIHALSLLAEQLRLLPTLNIPDVAKTARRRIAEADLLRVEQARELMHSQMAHPLSIAYLCARVGLSEFKLKQGCRYLYQASPYQLLLEIRMRHAWTLLENGCQVAQAGWQVGYEHPGNFSAAFTRFFGRPPKSISGLQ</sequence>
<dbReference type="Pfam" id="PF12833">
    <property type="entry name" value="HTH_18"/>
    <property type="match status" value="1"/>
</dbReference>
<keyword evidence="1" id="KW-0805">Transcription regulation</keyword>
<keyword evidence="2" id="KW-0804">Transcription</keyword>
<evidence type="ECO:0000256" key="2">
    <source>
        <dbReference type="ARBA" id="ARBA00023163"/>
    </source>
</evidence>
<feature type="domain" description="HTH araC/xylS-type" evidence="3">
    <location>
        <begin position="231"/>
        <end position="328"/>
    </location>
</feature>
<keyword evidence="5" id="KW-1185">Reference proteome</keyword>
<comment type="caution">
    <text evidence="4">The sequence shown here is derived from an EMBL/GenBank/DDBJ whole genome shotgun (WGS) entry which is preliminary data.</text>
</comment>
<dbReference type="PANTHER" id="PTHR47893">
    <property type="entry name" value="REGULATORY PROTEIN PCHR"/>
    <property type="match status" value="1"/>
</dbReference>
<dbReference type="InterPro" id="IPR009057">
    <property type="entry name" value="Homeodomain-like_sf"/>
</dbReference>
<accession>A0ABW9AD65</accession>
<name>A0ABW9AD65_9BURK</name>
<dbReference type="Proteomes" id="UP001629246">
    <property type="component" value="Unassembled WGS sequence"/>
</dbReference>
<organism evidence="4 5">
    <name type="scientific">Herbaspirillum lusitanum</name>
    <dbReference type="NCBI Taxonomy" id="213312"/>
    <lineage>
        <taxon>Bacteria</taxon>
        <taxon>Pseudomonadati</taxon>
        <taxon>Pseudomonadota</taxon>
        <taxon>Betaproteobacteria</taxon>
        <taxon>Burkholderiales</taxon>
        <taxon>Oxalobacteraceae</taxon>
        <taxon>Herbaspirillum</taxon>
    </lineage>
</organism>
<dbReference type="SUPFAM" id="SSF46689">
    <property type="entry name" value="Homeodomain-like"/>
    <property type="match status" value="1"/>
</dbReference>
<protein>
    <submittedName>
        <fullName evidence="4">AraC family transcriptional regulator</fullName>
    </submittedName>
</protein>
<dbReference type="RefSeq" id="WP_408160063.1">
    <property type="nucleotide sequence ID" value="NZ_JAQQFM010000010.1"/>
</dbReference>
<evidence type="ECO:0000259" key="3">
    <source>
        <dbReference type="PROSITE" id="PS01124"/>
    </source>
</evidence>
<dbReference type="EMBL" id="JAQQFM010000010">
    <property type="protein sequence ID" value="MFL9926843.1"/>
    <property type="molecule type" value="Genomic_DNA"/>
</dbReference>
<evidence type="ECO:0000313" key="4">
    <source>
        <dbReference type="EMBL" id="MFL9926843.1"/>
    </source>
</evidence>
<dbReference type="InterPro" id="IPR018060">
    <property type="entry name" value="HTH_AraC"/>
</dbReference>
<evidence type="ECO:0000313" key="5">
    <source>
        <dbReference type="Proteomes" id="UP001629246"/>
    </source>
</evidence>